<evidence type="ECO:0000256" key="5">
    <source>
        <dbReference type="SAM" id="MobiDB-lite"/>
    </source>
</evidence>
<evidence type="ECO:0000313" key="8">
    <source>
        <dbReference type="Proteomes" id="UP001642540"/>
    </source>
</evidence>
<evidence type="ECO:0000259" key="6">
    <source>
        <dbReference type="PROSITE" id="PS50600"/>
    </source>
</evidence>
<reference evidence="7 8" key="1">
    <citation type="submission" date="2024-08" db="EMBL/GenBank/DDBJ databases">
        <authorList>
            <person name="Cucini C."/>
            <person name="Frati F."/>
        </authorList>
    </citation>
    <scope>NUCLEOTIDE SEQUENCE [LARGE SCALE GENOMIC DNA]</scope>
</reference>
<dbReference type="Proteomes" id="UP001642540">
    <property type="component" value="Unassembled WGS sequence"/>
</dbReference>
<keyword evidence="4" id="KW-0788">Thiol protease</keyword>
<dbReference type="Pfam" id="PF02902">
    <property type="entry name" value="Peptidase_C48"/>
    <property type="match status" value="1"/>
</dbReference>
<dbReference type="Gene3D" id="3.40.395.10">
    <property type="entry name" value="Adenoviral Proteinase, Chain A"/>
    <property type="match status" value="1"/>
</dbReference>
<comment type="caution">
    <text evidence="7">The sequence shown here is derived from an EMBL/GenBank/DDBJ whole genome shotgun (WGS) entry which is preliminary data.</text>
</comment>
<feature type="region of interest" description="Disordered" evidence="5">
    <location>
        <begin position="156"/>
        <end position="196"/>
    </location>
</feature>
<dbReference type="PANTHER" id="PTHR12606:SF141">
    <property type="entry name" value="GH15225P-RELATED"/>
    <property type="match status" value="1"/>
</dbReference>
<keyword evidence="8" id="KW-1185">Reference proteome</keyword>
<dbReference type="PANTHER" id="PTHR12606">
    <property type="entry name" value="SENTRIN/SUMO-SPECIFIC PROTEASE"/>
    <property type="match status" value="1"/>
</dbReference>
<feature type="compositionally biased region" description="Polar residues" evidence="5">
    <location>
        <begin position="34"/>
        <end position="47"/>
    </location>
</feature>
<feature type="region of interest" description="Disordered" evidence="5">
    <location>
        <begin position="1"/>
        <end position="56"/>
    </location>
</feature>
<proteinExistence type="inferred from homology"/>
<comment type="similarity">
    <text evidence="1">Belongs to the peptidase C48 family.</text>
</comment>
<evidence type="ECO:0000256" key="1">
    <source>
        <dbReference type="ARBA" id="ARBA00005234"/>
    </source>
</evidence>
<evidence type="ECO:0000256" key="2">
    <source>
        <dbReference type="ARBA" id="ARBA00022670"/>
    </source>
</evidence>
<name>A0ABP1PZ18_9HEXA</name>
<feature type="compositionally biased region" description="Basic and acidic residues" evidence="5">
    <location>
        <begin position="10"/>
        <end position="20"/>
    </location>
</feature>
<keyword evidence="3" id="KW-0378">Hydrolase</keyword>
<evidence type="ECO:0000256" key="3">
    <source>
        <dbReference type="ARBA" id="ARBA00022801"/>
    </source>
</evidence>
<feature type="region of interest" description="Disordered" evidence="5">
    <location>
        <begin position="212"/>
        <end position="280"/>
    </location>
</feature>
<feature type="compositionally biased region" description="Acidic residues" evidence="5">
    <location>
        <begin position="164"/>
        <end position="177"/>
    </location>
</feature>
<dbReference type="EMBL" id="CAXLJM020000016">
    <property type="protein sequence ID" value="CAL8083270.1"/>
    <property type="molecule type" value="Genomic_DNA"/>
</dbReference>
<dbReference type="InterPro" id="IPR003653">
    <property type="entry name" value="Peptidase_C48_C"/>
</dbReference>
<keyword evidence="2" id="KW-0645">Protease</keyword>
<gene>
    <name evidence="7" type="ORF">ODALV1_LOCUS5438</name>
</gene>
<evidence type="ECO:0000313" key="7">
    <source>
        <dbReference type="EMBL" id="CAL8083270.1"/>
    </source>
</evidence>
<dbReference type="SUPFAM" id="SSF54001">
    <property type="entry name" value="Cysteine proteinases"/>
    <property type="match status" value="1"/>
</dbReference>
<feature type="domain" description="Ubiquitin-like protease family profile" evidence="6">
    <location>
        <begin position="493"/>
        <end position="695"/>
    </location>
</feature>
<dbReference type="InterPro" id="IPR038765">
    <property type="entry name" value="Papain-like_cys_pep_sf"/>
</dbReference>
<evidence type="ECO:0000256" key="4">
    <source>
        <dbReference type="ARBA" id="ARBA00022807"/>
    </source>
</evidence>
<accession>A0ABP1PZ18</accession>
<dbReference type="PROSITE" id="PS50600">
    <property type="entry name" value="ULP_PROTEASE"/>
    <property type="match status" value="1"/>
</dbReference>
<protein>
    <recommendedName>
        <fullName evidence="6">Ubiquitin-like protease family profile domain-containing protein</fullName>
    </recommendedName>
</protein>
<organism evidence="7 8">
    <name type="scientific">Orchesella dallaii</name>
    <dbReference type="NCBI Taxonomy" id="48710"/>
    <lineage>
        <taxon>Eukaryota</taxon>
        <taxon>Metazoa</taxon>
        <taxon>Ecdysozoa</taxon>
        <taxon>Arthropoda</taxon>
        <taxon>Hexapoda</taxon>
        <taxon>Collembola</taxon>
        <taxon>Entomobryomorpha</taxon>
        <taxon>Entomobryoidea</taxon>
        <taxon>Orchesellidae</taxon>
        <taxon>Orchesellinae</taxon>
        <taxon>Orchesella</taxon>
    </lineage>
</organism>
<sequence length="728" mass="83178">MERHKNKYGKRFDFDLENKPPKRKVPPSKKDNRTVSPTTSTSFSNNGKARHSEGHQNEYMTAIVERWNGTDPNELFDIKNWKKWIQREASAKNSDEKYSNEKALSSMAKALMSLLTKESCGYMYRIHKKLDGKRAQEFMDLVERFEHNEIIKLMANVNGKGSSTEDEDDESEDDYTEEPPIKSPRLGNMDGEDKNGQRSAITEAVLKPSHGCRPGLIFSSPHGSPGTPKCETKPFGQNEVTPCRRKPSLSRRSLSNRNKEGDYKKRISIQPRRPSTLQFPNNSLCQERQRGSFNLGLPKLLESNVCPDTASGGEDVIIENPTPPVSPSSFLENNQDDFPDIECNRRQQSPPLVLETSMKEYAHVPIRPYAVSPFGSSYKVDSNLPSESNKKQGVNLRANNSSNAYNDLPLFASGEPKNSSVVHASPLDDDFELPDITSPVDQNKENFPVNAEEILAKYPKPISAPQLTVEMFQEIRRALEKPPKEKVVSGFSLNILQEDLAIFSDDTEWLIDLNMDFYLELIKERSKQHGYPSVYIFHSFFYTLLTREEGGYSAVQEATGEDDIFKYDLVFFPVNLNQHWRLVVVQFPKKIIQCLDSMVHDNSRILKEIARFLKMEYRRKYKFNDMPVASNSERVDLAAEKGMEQENTNPSTAIQARSFFDSNSWTVENVASDTIPQQKNAIDCGIFCLQYAEYLSREQAFDFDQSHIPYFRKRMLIETLSKKLLTSH</sequence>